<dbReference type="Proteomes" id="UP000296049">
    <property type="component" value="Unassembled WGS sequence"/>
</dbReference>
<keyword evidence="2" id="KW-1185">Reference proteome</keyword>
<evidence type="ECO:0000313" key="1">
    <source>
        <dbReference type="EMBL" id="EOB05646.1"/>
    </source>
</evidence>
<sequence length="124" mass="13294">MGWRSVDMGLVTEHVAGVGQTSSFLNLAELRDVLHAGRRFQMHQAAGIAKILPPLSPPGDKLNVRALELQNSPPSLWISALGRGSQQGCKSIKPWRCQAAVSQAHGGRAVFTQLGFSSAPRAVR</sequence>
<dbReference type="AlphaFoldDB" id="R0K657"/>
<organism evidence="1 2">
    <name type="scientific">Anas platyrhynchos</name>
    <name type="common">Mallard</name>
    <name type="synonym">Anas boschas</name>
    <dbReference type="NCBI Taxonomy" id="8839"/>
    <lineage>
        <taxon>Eukaryota</taxon>
        <taxon>Metazoa</taxon>
        <taxon>Chordata</taxon>
        <taxon>Craniata</taxon>
        <taxon>Vertebrata</taxon>
        <taxon>Euteleostomi</taxon>
        <taxon>Archelosauria</taxon>
        <taxon>Archosauria</taxon>
        <taxon>Dinosauria</taxon>
        <taxon>Saurischia</taxon>
        <taxon>Theropoda</taxon>
        <taxon>Coelurosauria</taxon>
        <taxon>Aves</taxon>
        <taxon>Neognathae</taxon>
        <taxon>Galloanserae</taxon>
        <taxon>Anseriformes</taxon>
        <taxon>Anatidae</taxon>
        <taxon>Anatinae</taxon>
        <taxon>Anas</taxon>
    </lineage>
</organism>
<dbReference type="EMBL" id="KB742677">
    <property type="protein sequence ID" value="EOB05646.1"/>
    <property type="molecule type" value="Genomic_DNA"/>
</dbReference>
<proteinExistence type="predicted"/>
<name>R0K657_ANAPL</name>
<reference evidence="2" key="1">
    <citation type="journal article" date="2013" name="Nat. Genet.">
        <title>The duck genome and transcriptome provide insight into an avian influenza virus reservoir species.</title>
        <authorList>
            <person name="Huang Y."/>
            <person name="Li Y."/>
            <person name="Burt D.W."/>
            <person name="Chen H."/>
            <person name="Zhang Y."/>
            <person name="Qian W."/>
            <person name="Kim H."/>
            <person name="Gan S."/>
            <person name="Zhao Y."/>
            <person name="Li J."/>
            <person name="Yi K."/>
            <person name="Feng H."/>
            <person name="Zhu P."/>
            <person name="Li B."/>
            <person name="Liu Q."/>
            <person name="Fairley S."/>
            <person name="Magor K.E."/>
            <person name="Du Z."/>
            <person name="Hu X."/>
            <person name="Goodman L."/>
            <person name="Tafer H."/>
            <person name="Vignal A."/>
            <person name="Lee T."/>
            <person name="Kim K.W."/>
            <person name="Sheng Z."/>
            <person name="An Y."/>
            <person name="Searle S."/>
            <person name="Herrero J."/>
            <person name="Groenen M.A."/>
            <person name="Crooijmans R.P."/>
            <person name="Faraut T."/>
            <person name="Cai Q."/>
            <person name="Webster R.G."/>
            <person name="Aldridge J.R."/>
            <person name="Warren W.C."/>
            <person name="Bartschat S."/>
            <person name="Kehr S."/>
            <person name="Marz M."/>
            <person name="Stadler P.F."/>
            <person name="Smith J."/>
            <person name="Kraus R.H."/>
            <person name="Zhao Y."/>
            <person name="Ren L."/>
            <person name="Fei J."/>
            <person name="Morisson M."/>
            <person name="Kaiser P."/>
            <person name="Griffin D.K."/>
            <person name="Rao M."/>
            <person name="Pitel F."/>
            <person name="Wang J."/>
            <person name="Li N."/>
        </authorList>
    </citation>
    <scope>NUCLEOTIDE SEQUENCE [LARGE SCALE GENOMIC DNA]</scope>
</reference>
<gene>
    <name evidence="1" type="ORF">Anapl_02072</name>
</gene>
<evidence type="ECO:0000313" key="2">
    <source>
        <dbReference type="Proteomes" id="UP000296049"/>
    </source>
</evidence>
<accession>R0K657</accession>
<protein>
    <submittedName>
        <fullName evidence="1">Uncharacterized protein</fullName>
    </submittedName>
</protein>